<dbReference type="SUPFAM" id="SSF50249">
    <property type="entry name" value="Nucleic acid-binding proteins"/>
    <property type="match status" value="1"/>
</dbReference>
<dbReference type="EMBL" id="DXCV01000078">
    <property type="protein sequence ID" value="HIY89248.1"/>
    <property type="molecule type" value="Genomic_DNA"/>
</dbReference>
<evidence type="ECO:0000256" key="1">
    <source>
        <dbReference type="ARBA" id="ARBA00007452"/>
    </source>
</evidence>
<dbReference type="InterPro" id="IPR003717">
    <property type="entry name" value="RecO"/>
</dbReference>
<evidence type="ECO:0000256" key="3">
    <source>
        <dbReference type="ARBA" id="ARBA00022763"/>
    </source>
</evidence>
<dbReference type="NCBIfam" id="TIGR00613">
    <property type="entry name" value="reco"/>
    <property type="match status" value="1"/>
</dbReference>
<dbReference type="InterPro" id="IPR012340">
    <property type="entry name" value="NA-bd_OB-fold"/>
</dbReference>
<dbReference type="PANTHER" id="PTHR33991:SF1">
    <property type="entry name" value="DNA REPAIR PROTEIN RECO"/>
    <property type="match status" value="1"/>
</dbReference>
<protein>
    <recommendedName>
        <fullName evidence="2 7">DNA repair protein RecO</fullName>
    </recommendedName>
    <alternativeName>
        <fullName evidence="6 7">Recombination protein O</fullName>
    </alternativeName>
</protein>
<accession>A0A9D1ZJR0</accession>
<gene>
    <name evidence="7 9" type="primary">recO</name>
    <name evidence="9" type="ORF">H9824_11180</name>
</gene>
<name>A0A9D1ZJR0_9BACE</name>
<dbReference type="Pfam" id="PF11967">
    <property type="entry name" value="RecO_N"/>
    <property type="match status" value="1"/>
</dbReference>
<evidence type="ECO:0000259" key="8">
    <source>
        <dbReference type="Pfam" id="PF11967"/>
    </source>
</evidence>
<dbReference type="PANTHER" id="PTHR33991">
    <property type="entry name" value="DNA REPAIR PROTEIN RECO"/>
    <property type="match status" value="1"/>
</dbReference>
<evidence type="ECO:0000256" key="5">
    <source>
        <dbReference type="ARBA" id="ARBA00023204"/>
    </source>
</evidence>
<comment type="function">
    <text evidence="7">Involved in DNA repair and RecF pathway recombination.</text>
</comment>
<dbReference type="Gene3D" id="2.40.50.140">
    <property type="entry name" value="Nucleic acid-binding proteins"/>
    <property type="match status" value="1"/>
</dbReference>
<dbReference type="GO" id="GO:0006310">
    <property type="term" value="P:DNA recombination"/>
    <property type="evidence" value="ECO:0007669"/>
    <property type="project" value="UniProtKB-UniRule"/>
</dbReference>
<reference evidence="9" key="2">
    <citation type="submission" date="2021-04" db="EMBL/GenBank/DDBJ databases">
        <authorList>
            <person name="Gilroy R."/>
        </authorList>
    </citation>
    <scope>NUCLEOTIDE SEQUENCE</scope>
    <source>
        <strain evidence="9">Gambia2-208</strain>
    </source>
</reference>
<keyword evidence="4 7" id="KW-0233">DNA recombination</keyword>
<feature type="domain" description="DNA replication/recombination mediator RecO N-terminal" evidence="8">
    <location>
        <begin position="1"/>
        <end position="81"/>
    </location>
</feature>
<dbReference type="Pfam" id="PF02565">
    <property type="entry name" value="RecO_C"/>
    <property type="match status" value="1"/>
</dbReference>
<dbReference type="InterPro" id="IPR037278">
    <property type="entry name" value="ARFGAP/RecO"/>
</dbReference>
<dbReference type="Proteomes" id="UP000886851">
    <property type="component" value="Unassembled WGS sequence"/>
</dbReference>
<evidence type="ECO:0000256" key="2">
    <source>
        <dbReference type="ARBA" id="ARBA00021310"/>
    </source>
</evidence>
<dbReference type="Gene3D" id="1.20.1440.120">
    <property type="entry name" value="Recombination protein O, C-terminal domain"/>
    <property type="match status" value="1"/>
</dbReference>
<evidence type="ECO:0000256" key="4">
    <source>
        <dbReference type="ARBA" id="ARBA00023172"/>
    </source>
</evidence>
<dbReference type="HAMAP" id="MF_00201">
    <property type="entry name" value="RecO"/>
    <property type="match status" value="1"/>
</dbReference>
<comment type="caution">
    <text evidence="9">The sequence shown here is derived from an EMBL/GenBank/DDBJ whole genome shotgun (WGS) entry which is preliminary data.</text>
</comment>
<dbReference type="SUPFAM" id="SSF57863">
    <property type="entry name" value="ArfGap/RecO-like zinc finger"/>
    <property type="match status" value="1"/>
</dbReference>
<sequence>MLQKTQGIVLHTVRYKDTAMMATIYTEVAGRASFVVPVSRSRRAAVRSVLFQPPALVELEADVRPNNPVSRVKEARTAHPYLSLPYDPCKAAIALFLSEFLYRALREEAENRPLFAYLRSSLLWLDECRAGFANFHLVFLMRLSRFLGLYPNLEGYADGDWFDLRAACFTPLRPVGHGDCIAPAEAARMARLMRMDYATMHLFRLSREERARCLDVILTYYRLHLPDFPELKSVEVLREVFDN</sequence>
<evidence type="ECO:0000313" key="9">
    <source>
        <dbReference type="EMBL" id="HIY89248.1"/>
    </source>
</evidence>
<dbReference type="GO" id="GO:0006302">
    <property type="term" value="P:double-strand break repair"/>
    <property type="evidence" value="ECO:0007669"/>
    <property type="project" value="TreeGrafter"/>
</dbReference>
<keyword evidence="5 7" id="KW-0234">DNA repair</keyword>
<reference evidence="9" key="1">
    <citation type="journal article" date="2021" name="PeerJ">
        <title>Extensive microbial diversity within the chicken gut microbiome revealed by metagenomics and culture.</title>
        <authorList>
            <person name="Gilroy R."/>
            <person name="Ravi A."/>
            <person name="Getino M."/>
            <person name="Pursley I."/>
            <person name="Horton D.L."/>
            <person name="Alikhan N.F."/>
            <person name="Baker D."/>
            <person name="Gharbi K."/>
            <person name="Hall N."/>
            <person name="Watson M."/>
            <person name="Adriaenssens E.M."/>
            <person name="Foster-Nyarko E."/>
            <person name="Jarju S."/>
            <person name="Secka A."/>
            <person name="Antonio M."/>
            <person name="Oren A."/>
            <person name="Chaudhuri R.R."/>
            <person name="La Ragione R."/>
            <person name="Hildebrand F."/>
            <person name="Pallen M.J."/>
        </authorList>
    </citation>
    <scope>NUCLEOTIDE SEQUENCE</scope>
    <source>
        <strain evidence="9">Gambia2-208</strain>
    </source>
</reference>
<evidence type="ECO:0000313" key="10">
    <source>
        <dbReference type="Proteomes" id="UP000886851"/>
    </source>
</evidence>
<organism evidence="9 10">
    <name type="scientific">Candidatus Bacteroides pullicola</name>
    <dbReference type="NCBI Taxonomy" id="2838475"/>
    <lineage>
        <taxon>Bacteria</taxon>
        <taxon>Pseudomonadati</taxon>
        <taxon>Bacteroidota</taxon>
        <taxon>Bacteroidia</taxon>
        <taxon>Bacteroidales</taxon>
        <taxon>Bacteroidaceae</taxon>
        <taxon>Bacteroides</taxon>
    </lineage>
</organism>
<keyword evidence="3 7" id="KW-0227">DNA damage</keyword>
<dbReference type="GO" id="GO:0043590">
    <property type="term" value="C:bacterial nucleoid"/>
    <property type="evidence" value="ECO:0007669"/>
    <property type="project" value="TreeGrafter"/>
</dbReference>
<dbReference type="AlphaFoldDB" id="A0A9D1ZJR0"/>
<evidence type="ECO:0000256" key="7">
    <source>
        <dbReference type="HAMAP-Rule" id="MF_00201"/>
    </source>
</evidence>
<proteinExistence type="inferred from homology"/>
<dbReference type="InterPro" id="IPR022572">
    <property type="entry name" value="DNA_rep/recomb_RecO_N"/>
</dbReference>
<dbReference type="InterPro" id="IPR042242">
    <property type="entry name" value="RecO_C"/>
</dbReference>
<evidence type="ECO:0000256" key="6">
    <source>
        <dbReference type="ARBA" id="ARBA00033409"/>
    </source>
</evidence>
<comment type="similarity">
    <text evidence="1 7">Belongs to the RecO family.</text>
</comment>